<proteinExistence type="inferred from homology"/>
<gene>
    <name evidence="7" type="ORF">VHEMI08078</name>
</gene>
<dbReference type="STRING" id="1531966.A0A0A1TMJ1"/>
<evidence type="ECO:0000256" key="3">
    <source>
        <dbReference type="PIRSR" id="PIRSR601461-1"/>
    </source>
</evidence>
<dbReference type="HOGENOM" id="CLU_013253_0_3_1"/>
<dbReference type="PANTHER" id="PTHR47966:SF2">
    <property type="entry name" value="ASPERGILLOPEPSIN-1-RELATED"/>
    <property type="match status" value="1"/>
</dbReference>
<organism evidence="7 8">
    <name type="scientific">[Torrubiella] hemipterigena</name>
    <dbReference type="NCBI Taxonomy" id="1531966"/>
    <lineage>
        <taxon>Eukaryota</taxon>
        <taxon>Fungi</taxon>
        <taxon>Dikarya</taxon>
        <taxon>Ascomycota</taxon>
        <taxon>Pezizomycotina</taxon>
        <taxon>Sordariomycetes</taxon>
        <taxon>Hypocreomycetidae</taxon>
        <taxon>Hypocreales</taxon>
        <taxon>Clavicipitaceae</taxon>
        <taxon>Clavicipitaceae incertae sedis</taxon>
        <taxon>'Torrubiella' clade</taxon>
    </lineage>
</organism>
<keyword evidence="8" id="KW-1185">Reference proteome</keyword>
<evidence type="ECO:0000313" key="7">
    <source>
        <dbReference type="EMBL" id="CEJ92425.1"/>
    </source>
</evidence>
<dbReference type="InterPro" id="IPR001969">
    <property type="entry name" value="Aspartic_peptidase_AS"/>
</dbReference>
<keyword evidence="5" id="KW-0732">Signal</keyword>
<feature type="chain" id="PRO_5001979581" description="Peptidase A1 domain-containing protein" evidence="5">
    <location>
        <begin position="17"/>
        <end position="375"/>
    </location>
</feature>
<keyword evidence="2 4" id="KW-0064">Aspartyl protease</keyword>
<feature type="signal peptide" evidence="5">
    <location>
        <begin position="1"/>
        <end position="16"/>
    </location>
</feature>
<feature type="domain" description="Peptidase A1" evidence="6">
    <location>
        <begin position="72"/>
        <end position="372"/>
    </location>
</feature>
<feature type="active site" evidence="3">
    <location>
        <position position="277"/>
    </location>
</feature>
<dbReference type="Pfam" id="PF00026">
    <property type="entry name" value="Asp"/>
    <property type="match status" value="1"/>
</dbReference>
<feature type="active site" evidence="3">
    <location>
        <position position="90"/>
    </location>
</feature>
<evidence type="ECO:0000256" key="5">
    <source>
        <dbReference type="SAM" id="SignalP"/>
    </source>
</evidence>
<evidence type="ECO:0000313" key="8">
    <source>
        <dbReference type="Proteomes" id="UP000039046"/>
    </source>
</evidence>
<dbReference type="AlphaFoldDB" id="A0A0A1TMJ1"/>
<sequence>MPGLTSFLAYASLASAIALPSPMIHGPGQFTVDVKFNPDFKKSATSTAGALLARDNGNTTAHDSPSRVDAEYYVELLVGTPPQKLNLLFDTGSSDLWLFGADAQGSIDPGQAKWNHTASSTAKLVPDGSWSISYGDGSGGKGTIYKDTVSVGGISVSGQGVEYATNVYPMSNGGNILGVPVSGIVGFGFDNINTAKPKQNTLFTNMKSHLDQPLFTVDLQHKADGTFGFGFIDDSKYTGTIAYADVDSSGGFWTWTSSGYAVGDGDFVNESFSGFTDTGNSGFSVPDGLYQAYQNALPSTVDCNTVLPDLYFGVGDSKIKVAGEHLKEKDDSGNCYVNLSSGGSSAGFGSPSMAGAFVVFENGPNGPRIGWANNK</sequence>
<dbReference type="InterPro" id="IPR033121">
    <property type="entry name" value="PEPTIDASE_A1"/>
</dbReference>
<dbReference type="GO" id="GO:0006508">
    <property type="term" value="P:proteolysis"/>
    <property type="evidence" value="ECO:0007669"/>
    <property type="project" value="UniProtKB-KW"/>
</dbReference>
<accession>A0A0A1TMJ1</accession>
<protein>
    <recommendedName>
        <fullName evidence="6">Peptidase A1 domain-containing protein</fullName>
    </recommendedName>
</protein>
<dbReference type="GO" id="GO:0004190">
    <property type="term" value="F:aspartic-type endopeptidase activity"/>
    <property type="evidence" value="ECO:0007669"/>
    <property type="project" value="UniProtKB-KW"/>
</dbReference>
<dbReference type="PROSITE" id="PS00141">
    <property type="entry name" value="ASP_PROTEASE"/>
    <property type="match status" value="1"/>
</dbReference>
<dbReference type="EMBL" id="CDHN01000004">
    <property type="protein sequence ID" value="CEJ92425.1"/>
    <property type="molecule type" value="Genomic_DNA"/>
</dbReference>
<dbReference type="Gene3D" id="2.40.70.10">
    <property type="entry name" value="Acid Proteases"/>
    <property type="match status" value="2"/>
</dbReference>
<evidence type="ECO:0000256" key="2">
    <source>
        <dbReference type="ARBA" id="ARBA00022750"/>
    </source>
</evidence>
<keyword evidence="4" id="KW-0378">Hydrolase</keyword>
<dbReference type="PROSITE" id="PS51767">
    <property type="entry name" value="PEPTIDASE_A1"/>
    <property type="match status" value="1"/>
</dbReference>
<dbReference type="SUPFAM" id="SSF50630">
    <property type="entry name" value="Acid proteases"/>
    <property type="match status" value="1"/>
</dbReference>
<dbReference type="InterPro" id="IPR021109">
    <property type="entry name" value="Peptidase_aspartic_dom_sf"/>
</dbReference>
<comment type="similarity">
    <text evidence="1 4">Belongs to the peptidase A1 family.</text>
</comment>
<dbReference type="Proteomes" id="UP000039046">
    <property type="component" value="Unassembled WGS sequence"/>
</dbReference>
<reference evidence="7 8" key="1">
    <citation type="journal article" date="2015" name="Genome Announc.">
        <title>Draft Genome Sequence and Gene Annotation of the Entomopathogenic Fungus Verticillium hemipterigenum.</title>
        <authorList>
            <person name="Horn F."/>
            <person name="Habel A."/>
            <person name="Scharf D.H."/>
            <person name="Dworschak J."/>
            <person name="Brakhage A.A."/>
            <person name="Guthke R."/>
            <person name="Hertweck C."/>
            <person name="Linde J."/>
        </authorList>
    </citation>
    <scope>NUCLEOTIDE SEQUENCE [LARGE SCALE GENOMIC DNA]</scope>
</reference>
<keyword evidence="4" id="KW-0645">Protease</keyword>
<dbReference type="PRINTS" id="PR00792">
    <property type="entry name" value="PEPSIN"/>
</dbReference>
<evidence type="ECO:0000259" key="6">
    <source>
        <dbReference type="PROSITE" id="PS51767"/>
    </source>
</evidence>
<evidence type="ECO:0000256" key="4">
    <source>
        <dbReference type="RuleBase" id="RU000454"/>
    </source>
</evidence>
<dbReference type="InterPro" id="IPR001461">
    <property type="entry name" value="Aspartic_peptidase_A1"/>
</dbReference>
<dbReference type="PANTHER" id="PTHR47966">
    <property type="entry name" value="BETA-SITE APP-CLEAVING ENZYME, ISOFORM A-RELATED"/>
    <property type="match status" value="1"/>
</dbReference>
<name>A0A0A1TMJ1_9HYPO</name>
<evidence type="ECO:0000256" key="1">
    <source>
        <dbReference type="ARBA" id="ARBA00007447"/>
    </source>
</evidence>